<organism evidence="1 2">
    <name type="scientific">Thalassotalea agarivorans</name>
    <name type="common">Thalassomonas agarivorans</name>
    <dbReference type="NCBI Taxonomy" id="349064"/>
    <lineage>
        <taxon>Bacteria</taxon>
        <taxon>Pseudomonadati</taxon>
        <taxon>Pseudomonadota</taxon>
        <taxon>Gammaproteobacteria</taxon>
        <taxon>Alteromonadales</taxon>
        <taxon>Colwelliaceae</taxon>
        <taxon>Thalassotalea</taxon>
    </lineage>
</organism>
<accession>A0A1I0G6P0</accession>
<proteinExistence type="predicted"/>
<dbReference type="PROSITE" id="PS51257">
    <property type="entry name" value="PROKAR_LIPOPROTEIN"/>
    <property type="match status" value="1"/>
</dbReference>
<evidence type="ECO:0000313" key="1">
    <source>
        <dbReference type="EMBL" id="SET66599.1"/>
    </source>
</evidence>
<dbReference type="RefSeq" id="WP_093330591.1">
    <property type="nucleotide sequence ID" value="NZ_AP027363.1"/>
</dbReference>
<reference evidence="1 2" key="1">
    <citation type="submission" date="2016-10" db="EMBL/GenBank/DDBJ databases">
        <authorList>
            <person name="de Groot N.N."/>
        </authorList>
    </citation>
    <scope>NUCLEOTIDE SEQUENCE [LARGE SCALE GENOMIC DNA]</scope>
    <source>
        <strain evidence="1 2">DSM 19706</strain>
    </source>
</reference>
<dbReference type="Proteomes" id="UP000199308">
    <property type="component" value="Unassembled WGS sequence"/>
</dbReference>
<evidence type="ECO:0000313" key="2">
    <source>
        <dbReference type="Proteomes" id="UP000199308"/>
    </source>
</evidence>
<keyword evidence="2" id="KW-1185">Reference proteome</keyword>
<dbReference type="EMBL" id="FOHK01000011">
    <property type="protein sequence ID" value="SET66599.1"/>
    <property type="molecule type" value="Genomic_DNA"/>
</dbReference>
<protein>
    <submittedName>
        <fullName evidence="1">Uncharacterized protein</fullName>
    </submittedName>
</protein>
<gene>
    <name evidence="1" type="ORF">SAMN05660429_02340</name>
</gene>
<sequence>MRKLIMLAGMVALAGCQSTIPLPQDWDEYSYNDRLNKIKTNVEPKMLLGEPQGMMAMAIYYSKQKSQIERQKAVPIYQELVERKNKDAIILYAIETIDGTYGIASDDVYLQHRDFIKAQDPALDIKYTQNKQKWEKVYSDKFAQLVDFYNDAMPLCEQPLKDTPQSLSKTTDRLIPTYINHCLLSHSYNEETVKARLLAAAKYQALSCNDASKVCMSQGYRALANNNLGDDKKSRYATAIAVRNLYKKHSNSFKLYADKYSGIYLSPKASSALSSALDYSGEDNYEKAVQVLETALNQPKMTRYDKAYLNQILALMWGNKVKNFDDPNDVKKVINYQEKALAANILGPVDTRKLEIQLAQLYFASEDTDKYLSLMASLFQQNDEISVIPQETLNAMLALNKQQADSDIAAAQ</sequence>
<dbReference type="STRING" id="349064.SAMN05660429_02340"/>
<name>A0A1I0G6P0_THASX</name>
<dbReference type="AlphaFoldDB" id="A0A1I0G6P0"/>